<dbReference type="PRINTS" id="PR00344">
    <property type="entry name" value="BCTRLSENSOR"/>
</dbReference>
<dbReference type="SMART" id="SM00448">
    <property type="entry name" value="REC"/>
    <property type="match status" value="1"/>
</dbReference>
<dbReference type="SUPFAM" id="SSF47384">
    <property type="entry name" value="Homodimeric domain of signal transducing histidine kinase"/>
    <property type="match status" value="1"/>
</dbReference>
<sequence length="767" mass="86301">MMTEVSALENVAPKVIVLDNDPFSDVGEYLEILPDPNSEYSPFEIVLPEWANRWSSVDEPTLNLGYVNSPYWLRLNIDASASIYKQWDMIVSTAMLDYIDLYQVFPDTGPRLVYRSGTRRAFSNREEDHRYFIVPLEIYNQPSEPTSFLIRIETEGSFYVPVQLYPANDFWAPLQKADVVNWMFYGVILAMALYNLFLFATVRDVSYLYYVLFITTFACLHLSLDGYIFQHVWPESMAYSPIPDTLLSAGSLIFGLLFITYFLNLKSELPLLNRIIQVMIGIMLAVIALALYYPGLPIDSWTVPLMGTLLLMAVLIGVYAAFKGLVTARYFTLAWVVFAVGNLYLVLVLTGTNLLPVPPLMVSKAAAFAEAMLLSFALAHRIRVLREERQKQQLKAEAQSYFLAQISHEIRTPLNGVLGTVDLLDQTQLDEEQKKYIETIQSSGKSLLNLVNDVLDYSRIEAGKMTVVEEQIHIQDLFRHQVELFRAQANQKSLNFKLTIDPNVPEWILSDAQRIRQIATNLISNAIKFTDQGQVVVSLSSTRRNGHPYLSIQVRDTGIGIASHEIAHLFDAYQQVDVGKRRVYGGTGLGLAISQQLVDLLGGTITVQSQQNQGSEFTVQLPLKTRTLSAPPTANVETALSRSLSILVAEDNVVNQKVIEGLLVKLGHSVTVVPEGGQSVSERMNPEASYDLILMDCEMPKMDGYEATKLIRQYEKANALPQIPIVALTAHALDDVRRRCLKCGMNDFLTKPINTQQLIRTMNHLFV</sequence>
<keyword evidence="10" id="KW-1185">Reference proteome</keyword>
<dbReference type="InterPro" id="IPR004358">
    <property type="entry name" value="Sig_transdc_His_kin-like_C"/>
</dbReference>
<proteinExistence type="predicted"/>
<keyword evidence="3 5" id="KW-0597">Phosphoprotein</keyword>
<keyword evidence="6" id="KW-1133">Transmembrane helix</keyword>
<feature type="transmembrane region" description="Helical" evidence="6">
    <location>
        <begin position="275"/>
        <end position="295"/>
    </location>
</feature>
<evidence type="ECO:0000313" key="9">
    <source>
        <dbReference type="EMBL" id="EAR09821.1"/>
    </source>
</evidence>
<feature type="transmembrane region" description="Helical" evidence="6">
    <location>
        <begin position="301"/>
        <end position="322"/>
    </location>
</feature>
<protein>
    <recommendedName>
        <fullName evidence="2">histidine kinase</fullName>
        <ecNumber evidence="2">2.7.13.3</ecNumber>
    </recommendedName>
</protein>
<keyword evidence="4" id="KW-0902">Two-component regulatory system</keyword>
<evidence type="ECO:0000259" key="7">
    <source>
        <dbReference type="PROSITE" id="PS50109"/>
    </source>
</evidence>
<comment type="caution">
    <text evidence="9">The sequence shown here is derived from an EMBL/GenBank/DDBJ whole genome shotgun (WGS) entry which is preliminary data.</text>
</comment>
<dbReference type="Gene3D" id="2.60.40.2380">
    <property type="match status" value="1"/>
</dbReference>
<evidence type="ECO:0000256" key="2">
    <source>
        <dbReference type="ARBA" id="ARBA00012438"/>
    </source>
</evidence>
<dbReference type="InterPro" id="IPR003661">
    <property type="entry name" value="HisK_dim/P_dom"/>
</dbReference>
<dbReference type="GO" id="GO:0000155">
    <property type="term" value="F:phosphorelay sensor kinase activity"/>
    <property type="evidence" value="ECO:0007669"/>
    <property type="project" value="InterPro"/>
</dbReference>
<dbReference type="SMART" id="SM00388">
    <property type="entry name" value="HisKA"/>
    <property type="match status" value="1"/>
</dbReference>
<dbReference type="PROSITE" id="PS50109">
    <property type="entry name" value="HIS_KIN"/>
    <property type="match status" value="1"/>
</dbReference>
<dbReference type="Gene3D" id="3.30.565.10">
    <property type="entry name" value="Histidine kinase-like ATPase, C-terminal domain"/>
    <property type="match status" value="1"/>
</dbReference>
<comment type="catalytic activity">
    <reaction evidence="1">
        <text>ATP + protein L-histidine = ADP + protein N-phospho-L-histidine.</text>
        <dbReference type="EC" id="2.7.13.3"/>
    </reaction>
</comment>
<feature type="transmembrane region" description="Helical" evidence="6">
    <location>
        <begin position="245"/>
        <end position="263"/>
    </location>
</feature>
<keyword evidence="6" id="KW-0472">Membrane</keyword>
<dbReference type="Proteomes" id="UP000005953">
    <property type="component" value="Unassembled WGS sequence"/>
</dbReference>
<dbReference type="CDD" id="cd00082">
    <property type="entry name" value="HisKA"/>
    <property type="match status" value="1"/>
</dbReference>
<dbReference type="InterPro" id="IPR036097">
    <property type="entry name" value="HisK_dim/P_sf"/>
</dbReference>
<dbReference type="InterPro" id="IPR036890">
    <property type="entry name" value="HATPase_C_sf"/>
</dbReference>
<evidence type="ECO:0000256" key="3">
    <source>
        <dbReference type="ARBA" id="ARBA00022553"/>
    </source>
</evidence>
<dbReference type="PANTHER" id="PTHR45339:SF1">
    <property type="entry name" value="HYBRID SIGNAL TRANSDUCTION HISTIDINE KINASE J"/>
    <property type="match status" value="1"/>
</dbReference>
<organism evidence="9 10">
    <name type="scientific">Reinekea blandensis MED297</name>
    <dbReference type="NCBI Taxonomy" id="314283"/>
    <lineage>
        <taxon>Bacteria</taxon>
        <taxon>Pseudomonadati</taxon>
        <taxon>Pseudomonadota</taxon>
        <taxon>Gammaproteobacteria</taxon>
        <taxon>Oceanospirillales</taxon>
        <taxon>Saccharospirillaceae</taxon>
        <taxon>Reinekea</taxon>
    </lineage>
</organism>
<evidence type="ECO:0000259" key="8">
    <source>
        <dbReference type="PROSITE" id="PS50110"/>
    </source>
</evidence>
<reference evidence="9 10" key="1">
    <citation type="submission" date="2006-02" db="EMBL/GenBank/DDBJ databases">
        <authorList>
            <person name="Pinhassi J."/>
            <person name="Pedros-Alio C."/>
            <person name="Ferriera S."/>
            <person name="Johnson J."/>
            <person name="Kravitz S."/>
            <person name="Halpern A."/>
            <person name="Remington K."/>
            <person name="Beeson K."/>
            <person name="Tran B."/>
            <person name="Rogers Y.-H."/>
            <person name="Friedman R."/>
            <person name="Venter J.C."/>
        </authorList>
    </citation>
    <scope>NUCLEOTIDE SEQUENCE [LARGE SCALE GENOMIC DNA]</scope>
    <source>
        <strain evidence="9 10">MED297</strain>
    </source>
</reference>
<dbReference type="Pfam" id="PF00512">
    <property type="entry name" value="HisKA"/>
    <property type="match status" value="1"/>
</dbReference>
<feature type="domain" description="Response regulatory" evidence="8">
    <location>
        <begin position="645"/>
        <end position="766"/>
    </location>
</feature>
<dbReference type="Gene3D" id="3.40.50.2300">
    <property type="match status" value="1"/>
</dbReference>
<dbReference type="InterPro" id="IPR005467">
    <property type="entry name" value="His_kinase_dom"/>
</dbReference>
<name>A4BD77_9GAMM</name>
<dbReference type="SUPFAM" id="SSF55874">
    <property type="entry name" value="ATPase domain of HSP90 chaperone/DNA topoisomerase II/histidine kinase"/>
    <property type="match status" value="1"/>
</dbReference>
<feature type="domain" description="Histidine kinase" evidence="7">
    <location>
        <begin position="405"/>
        <end position="625"/>
    </location>
</feature>
<accession>A4BD77</accession>
<dbReference type="EC" id="2.7.13.3" evidence="2"/>
<dbReference type="AlphaFoldDB" id="A4BD77"/>
<dbReference type="STRING" id="314283.MED297_05714"/>
<dbReference type="Pfam" id="PF00072">
    <property type="entry name" value="Response_reg"/>
    <property type="match status" value="1"/>
</dbReference>
<dbReference type="InterPro" id="IPR011623">
    <property type="entry name" value="7TMR_DISM_rcpt_extracell_dom1"/>
</dbReference>
<dbReference type="InterPro" id="IPR011006">
    <property type="entry name" value="CheY-like_superfamily"/>
</dbReference>
<keyword evidence="6" id="KW-0812">Transmembrane</keyword>
<feature type="transmembrane region" description="Helical" evidence="6">
    <location>
        <begin position="334"/>
        <end position="355"/>
    </location>
</feature>
<dbReference type="HOGENOM" id="CLU_000445_105_2_6"/>
<dbReference type="Pfam" id="PF02518">
    <property type="entry name" value="HATPase_c"/>
    <property type="match status" value="1"/>
</dbReference>
<dbReference type="SUPFAM" id="SSF52172">
    <property type="entry name" value="CheY-like"/>
    <property type="match status" value="1"/>
</dbReference>
<evidence type="ECO:0000256" key="4">
    <source>
        <dbReference type="ARBA" id="ARBA00023012"/>
    </source>
</evidence>
<dbReference type="SMART" id="SM00387">
    <property type="entry name" value="HATPase_c"/>
    <property type="match status" value="1"/>
</dbReference>
<evidence type="ECO:0000313" key="10">
    <source>
        <dbReference type="Proteomes" id="UP000005953"/>
    </source>
</evidence>
<feature type="transmembrane region" description="Helical" evidence="6">
    <location>
        <begin position="182"/>
        <end position="200"/>
    </location>
</feature>
<gene>
    <name evidence="9" type="ORF">MED297_05714</name>
</gene>
<dbReference type="InterPro" id="IPR001789">
    <property type="entry name" value="Sig_transdc_resp-reg_receiver"/>
</dbReference>
<dbReference type="PROSITE" id="PS50110">
    <property type="entry name" value="RESPONSE_REGULATORY"/>
    <property type="match status" value="1"/>
</dbReference>
<dbReference type="CDD" id="cd17546">
    <property type="entry name" value="REC_hyHK_CKI1_RcsC-like"/>
    <property type="match status" value="1"/>
</dbReference>
<dbReference type="FunFam" id="3.30.565.10:FF:000010">
    <property type="entry name" value="Sensor histidine kinase RcsC"/>
    <property type="match status" value="1"/>
</dbReference>
<dbReference type="CDD" id="cd16922">
    <property type="entry name" value="HATPase_EvgS-ArcB-TorS-like"/>
    <property type="match status" value="1"/>
</dbReference>
<dbReference type="EMBL" id="AAOE01000007">
    <property type="protein sequence ID" value="EAR09821.1"/>
    <property type="molecule type" value="Genomic_DNA"/>
</dbReference>
<dbReference type="Gene3D" id="1.10.287.130">
    <property type="match status" value="1"/>
</dbReference>
<dbReference type="PANTHER" id="PTHR45339">
    <property type="entry name" value="HYBRID SIGNAL TRANSDUCTION HISTIDINE KINASE J"/>
    <property type="match status" value="1"/>
</dbReference>
<dbReference type="Pfam" id="PF07695">
    <property type="entry name" value="7TMR-DISM_7TM"/>
    <property type="match status" value="1"/>
</dbReference>
<evidence type="ECO:0000256" key="6">
    <source>
        <dbReference type="SAM" id="Phobius"/>
    </source>
</evidence>
<dbReference type="Pfam" id="PF07696">
    <property type="entry name" value="7TMR-DISMED2"/>
    <property type="match status" value="1"/>
</dbReference>
<evidence type="ECO:0000256" key="1">
    <source>
        <dbReference type="ARBA" id="ARBA00000085"/>
    </source>
</evidence>
<evidence type="ECO:0000256" key="5">
    <source>
        <dbReference type="PROSITE-ProRule" id="PRU00169"/>
    </source>
</evidence>
<dbReference type="InterPro" id="IPR003594">
    <property type="entry name" value="HATPase_dom"/>
</dbReference>
<feature type="modified residue" description="4-aspartylphosphate" evidence="5">
    <location>
        <position position="696"/>
    </location>
</feature>
<dbReference type="InterPro" id="IPR011622">
    <property type="entry name" value="7TMR_DISM_rcpt_extracell_dom2"/>
</dbReference>
<feature type="transmembrane region" description="Helical" evidence="6">
    <location>
        <begin position="207"/>
        <end position="233"/>
    </location>
</feature>